<evidence type="ECO:0000313" key="2">
    <source>
        <dbReference type="EMBL" id="HIU25940.1"/>
    </source>
</evidence>
<dbReference type="InterPro" id="IPR023875">
    <property type="entry name" value="DNA_repair_put"/>
</dbReference>
<comment type="caution">
    <text evidence="2">The sequence shown here is derived from an EMBL/GenBank/DDBJ whole genome shotgun (WGS) entry which is preliminary data.</text>
</comment>
<dbReference type="AlphaFoldDB" id="A0A9D1L6F9"/>
<evidence type="ECO:0000259" key="1">
    <source>
        <dbReference type="Pfam" id="PF13566"/>
    </source>
</evidence>
<dbReference type="Pfam" id="PF13566">
    <property type="entry name" value="DUF4130"/>
    <property type="match status" value="1"/>
</dbReference>
<sequence length="248" mass="29328">MLDYLYDGTFEGLLTCVHHHYYTDRASGIFRGEYYQSNMLGGFMEVETDPHKAAVVYEAVERKISSYDLKRVYRAFLSEEDNKEMKILRYLVLGFREGGRISMLHGNPVVFDLQQAEYKVTREVDRMLGLLRFSAVKGGILYSAIEPDNDILELIAGHFCDRLKNDPFIVHDLKRKKALIAYRRQWYISAFEEKDTPEAAEDEIKYRRLWKSYFENIAIKERTNPRCQKNFMPVRYWKHLTEFTTEKG</sequence>
<dbReference type="InterPro" id="IPR025404">
    <property type="entry name" value="DUF4130"/>
</dbReference>
<reference evidence="2" key="2">
    <citation type="journal article" date="2021" name="PeerJ">
        <title>Extensive microbial diversity within the chicken gut microbiome revealed by metagenomics and culture.</title>
        <authorList>
            <person name="Gilroy R."/>
            <person name="Ravi A."/>
            <person name="Getino M."/>
            <person name="Pursley I."/>
            <person name="Horton D.L."/>
            <person name="Alikhan N.F."/>
            <person name="Baker D."/>
            <person name="Gharbi K."/>
            <person name="Hall N."/>
            <person name="Watson M."/>
            <person name="Adriaenssens E.M."/>
            <person name="Foster-Nyarko E."/>
            <person name="Jarju S."/>
            <person name="Secka A."/>
            <person name="Antonio M."/>
            <person name="Oren A."/>
            <person name="Chaudhuri R.R."/>
            <person name="La Ragione R."/>
            <person name="Hildebrand F."/>
            <person name="Pallen M.J."/>
        </authorList>
    </citation>
    <scope>NUCLEOTIDE SEQUENCE</scope>
    <source>
        <strain evidence="2">ChiHcec3-6078</strain>
    </source>
</reference>
<feature type="domain" description="DUF4130" evidence="1">
    <location>
        <begin position="82"/>
        <end position="242"/>
    </location>
</feature>
<proteinExistence type="predicted"/>
<name>A0A9D1L6F9_9FIRM</name>
<accession>A0A9D1L6F9</accession>
<organism evidence="2 3">
    <name type="scientific">Candidatus Allocopromorpha excrementigallinarum</name>
    <dbReference type="NCBI Taxonomy" id="2840742"/>
    <lineage>
        <taxon>Bacteria</taxon>
        <taxon>Bacillati</taxon>
        <taxon>Bacillota</taxon>
        <taxon>Clostridia</taxon>
        <taxon>Eubacteriales</taxon>
        <taxon>Eubacteriaceae</taxon>
        <taxon>Eubacteriaceae incertae sedis</taxon>
        <taxon>Candidatus Allocopromorpha</taxon>
    </lineage>
</organism>
<gene>
    <name evidence="2" type="ORF">IAC50_05545</name>
</gene>
<protein>
    <submittedName>
        <fullName evidence="2">TIGR03915 family putative DNA repair protein</fullName>
    </submittedName>
</protein>
<dbReference type="NCBIfam" id="TIGR03915">
    <property type="entry name" value="SAM_7_link_chp"/>
    <property type="match status" value="1"/>
</dbReference>
<dbReference type="EMBL" id="DVMP01000097">
    <property type="protein sequence ID" value="HIU25940.1"/>
    <property type="molecule type" value="Genomic_DNA"/>
</dbReference>
<dbReference type="Proteomes" id="UP000824090">
    <property type="component" value="Unassembled WGS sequence"/>
</dbReference>
<evidence type="ECO:0000313" key="3">
    <source>
        <dbReference type="Proteomes" id="UP000824090"/>
    </source>
</evidence>
<reference evidence="2" key="1">
    <citation type="submission" date="2020-10" db="EMBL/GenBank/DDBJ databases">
        <authorList>
            <person name="Gilroy R."/>
        </authorList>
    </citation>
    <scope>NUCLEOTIDE SEQUENCE</scope>
    <source>
        <strain evidence="2">ChiHcec3-6078</strain>
    </source>
</reference>